<dbReference type="InterPro" id="IPR000531">
    <property type="entry name" value="Beta-barrel_TonB"/>
</dbReference>
<reference evidence="8 11" key="2">
    <citation type="submission" date="2019-10" db="EMBL/GenBank/DDBJ databases">
        <title>Prolixibacter strains distinguished by the presence of nitrate reductase genes were adept at nitrate-dependent anaerobic corrosion of metallic iron and carbon steel.</title>
        <authorList>
            <person name="Iino T."/>
            <person name="Shono N."/>
            <person name="Ito K."/>
            <person name="Nakamura R."/>
            <person name="Sueoka K."/>
            <person name="Harayama S."/>
            <person name="Ohkuma M."/>
        </authorList>
    </citation>
    <scope>NUCLEOTIDE SEQUENCE [LARGE SCALE GENOMIC DNA]</scope>
    <source>
        <strain evidence="8 11">MIC1-1</strain>
    </source>
</reference>
<dbReference type="Pfam" id="PF13715">
    <property type="entry name" value="CarbopepD_reg_2"/>
    <property type="match status" value="1"/>
</dbReference>
<dbReference type="InterPro" id="IPR036942">
    <property type="entry name" value="Beta-barrel_TonB_sf"/>
</dbReference>
<comment type="subcellular location">
    <subcellularLocation>
        <location evidence="1 4">Cell outer membrane</location>
    </subcellularLocation>
</comment>
<feature type="chain" id="PRO_5015175482" evidence="5">
    <location>
        <begin position="23"/>
        <end position="943"/>
    </location>
</feature>
<dbReference type="GO" id="GO:0009279">
    <property type="term" value="C:cell outer membrane"/>
    <property type="evidence" value="ECO:0007669"/>
    <property type="project" value="UniProtKB-SubCell"/>
</dbReference>
<organism evidence="9 10">
    <name type="scientific">Prolixibacter denitrificans</name>
    <dbReference type="NCBI Taxonomy" id="1541063"/>
    <lineage>
        <taxon>Bacteria</taxon>
        <taxon>Pseudomonadati</taxon>
        <taxon>Bacteroidota</taxon>
        <taxon>Bacteroidia</taxon>
        <taxon>Marinilabiliales</taxon>
        <taxon>Prolixibacteraceae</taxon>
        <taxon>Prolixibacter</taxon>
    </lineage>
</organism>
<feature type="signal peptide" evidence="5">
    <location>
        <begin position="1"/>
        <end position="22"/>
    </location>
</feature>
<evidence type="ECO:0000259" key="6">
    <source>
        <dbReference type="Pfam" id="PF00593"/>
    </source>
</evidence>
<keyword evidence="3" id="KW-0998">Cell outer membrane</keyword>
<keyword evidence="4" id="KW-0798">TonB box</keyword>
<dbReference type="AlphaFoldDB" id="A0A2P8CHE8"/>
<evidence type="ECO:0000313" key="10">
    <source>
        <dbReference type="Proteomes" id="UP000240621"/>
    </source>
</evidence>
<evidence type="ECO:0000313" key="8">
    <source>
        <dbReference type="EMBL" id="GET20578.1"/>
    </source>
</evidence>
<dbReference type="Pfam" id="PF07715">
    <property type="entry name" value="Plug"/>
    <property type="match status" value="1"/>
</dbReference>
<sequence>MNFKHAVLSLMLVIGSVFSAFAQTTGSVRLTVVDDKTGETLIGATVMIEGTSKGTITDFDGIATLNNINAGTYNVRVSYISYQTTVISDVKVEAGKAEELTVHLKPADLEINEVVITAKAAKNSENALLTLQRKSPKLFDAITADQFSRIGVSDAAGALKKVTGVTITSGKYVFVRGLGDRYSKSVLNGSDVPSLDPNKNSVQLDLFPTNLIDNIIVYKTFTPDLPGDFTGGLVDITTKDFPTSFNLTFSAGLEYNPQANFNSDFLAPKGSSTDFLGYDNGFRALPKEIAQYSASDFPDPYLNKSEITSVSRAFKNRQFNPGKASQFLNHSFSFSVGDQVKLFGKPLGYIFGLSYNRKYSNYTDGVQNSYEGISEGQTTLNRDIHMATTEHKSDDEVLLGAMFNTSYKFNNNNKIGLSLMTNQSGTNDARYQDGYLLDANPDSTTHLQNRAITYTQRAFRNGQLRGEHVFPHLNNLNVKWSNSFTISSIKQPDTRMIRNQYTINQQGDTLYYMGNLDRPSRFYRDLKEINNSSKLDFTLPAKLFGGRDSKIKFGGLYTYKNREFRENIYQYNIQSNKNFDGDISVFFQDQNLGYVDGTLKNYLMMINIDGNNFDAYQRLFAGYAMIESPIAKKLNLTAGVRMEKTDMELRAFNDSTGTIKTNDLLPSIALTYNINDKTNIRASANRTLARPSFREFAPLATYDFFGGYIQNGNPDLKRTLVNNFDLRWEKYPSPGEYLSASLFYKKFFNPIENAQLPRAGGSTSQFQFKNVDKSTLYGAEIEIRKNLGSFTEALKNFRVSANYTYVYSYVNVTPEELVAIRAWNPGASDTRPMYDQAPYTFNASLSYDNPEKGWESTLSYNVSGKRLIVYQIDLPSIYLQPMPEMNFTLKKNLSKRCSLMFKAKNILDNTYKEQITLGDNVYYTTKYQQGRTYAISFSYNLSK</sequence>
<evidence type="ECO:0000256" key="5">
    <source>
        <dbReference type="SAM" id="SignalP"/>
    </source>
</evidence>
<dbReference type="InterPro" id="IPR012910">
    <property type="entry name" value="Plug_dom"/>
</dbReference>
<evidence type="ECO:0000256" key="2">
    <source>
        <dbReference type="ARBA" id="ARBA00023136"/>
    </source>
</evidence>
<proteinExistence type="inferred from homology"/>
<dbReference type="EMBL" id="BLAU01000001">
    <property type="protein sequence ID" value="GET20578.1"/>
    <property type="molecule type" value="Genomic_DNA"/>
</dbReference>
<reference evidence="9 10" key="1">
    <citation type="submission" date="2018-03" db="EMBL/GenBank/DDBJ databases">
        <title>Genomic Encyclopedia of Archaeal and Bacterial Type Strains, Phase II (KMG-II): from individual species to whole genera.</title>
        <authorList>
            <person name="Goeker M."/>
        </authorList>
    </citation>
    <scope>NUCLEOTIDE SEQUENCE [LARGE SCALE GENOMIC DNA]</scope>
    <source>
        <strain evidence="9 10">DSM 27267</strain>
    </source>
</reference>
<evidence type="ECO:0000256" key="4">
    <source>
        <dbReference type="RuleBase" id="RU003357"/>
    </source>
</evidence>
<evidence type="ECO:0000313" key="11">
    <source>
        <dbReference type="Proteomes" id="UP000396862"/>
    </source>
</evidence>
<dbReference type="SUPFAM" id="SSF49464">
    <property type="entry name" value="Carboxypeptidase regulatory domain-like"/>
    <property type="match status" value="1"/>
</dbReference>
<dbReference type="Gene3D" id="2.60.40.1120">
    <property type="entry name" value="Carboxypeptidase-like, regulatory domain"/>
    <property type="match status" value="1"/>
</dbReference>
<dbReference type="PANTHER" id="PTHR40980:SF5">
    <property type="entry name" value="TONB-DEPENDENT RECEPTOR"/>
    <property type="match status" value="1"/>
</dbReference>
<dbReference type="Pfam" id="PF00593">
    <property type="entry name" value="TonB_dep_Rec_b-barrel"/>
    <property type="match status" value="1"/>
</dbReference>
<dbReference type="PANTHER" id="PTHR40980">
    <property type="entry name" value="PLUG DOMAIN-CONTAINING PROTEIN"/>
    <property type="match status" value="1"/>
</dbReference>
<protein>
    <submittedName>
        <fullName evidence="8">Outer membrane protein</fullName>
    </submittedName>
    <submittedName>
        <fullName evidence="9">TonB-dependent receptor</fullName>
    </submittedName>
</protein>
<evidence type="ECO:0000313" key="9">
    <source>
        <dbReference type="EMBL" id="PSK84404.1"/>
    </source>
</evidence>
<evidence type="ECO:0000259" key="7">
    <source>
        <dbReference type="Pfam" id="PF07715"/>
    </source>
</evidence>
<dbReference type="Gene3D" id="2.170.130.10">
    <property type="entry name" value="TonB-dependent receptor, plug domain"/>
    <property type="match status" value="1"/>
</dbReference>
<accession>A0A2P8CHE8</accession>
<feature type="domain" description="TonB-dependent receptor plug" evidence="7">
    <location>
        <begin position="133"/>
        <end position="221"/>
    </location>
</feature>
<dbReference type="Proteomes" id="UP000240621">
    <property type="component" value="Unassembled WGS sequence"/>
</dbReference>
<keyword evidence="9" id="KW-0675">Receptor</keyword>
<dbReference type="InterPro" id="IPR037066">
    <property type="entry name" value="Plug_dom_sf"/>
</dbReference>
<keyword evidence="5" id="KW-0732">Signal</keyword>
<dbReference type="Proteomes" id="UP000396862">
    <property type="component" value="Unassembled WGS sequence"/>
</dbReference>
<dbReference type="EMBL" id="PYGC01000002">
    <property type="protein sequence ID" value="PSK84404.1"/>
    <property type="molecule type" value="Genomic_DNA"/>
</dbReference>
<dbReference type="RefSeq" id="WP_106541003.1">
    <property type="nucleotide sequence ID" value="NZ_BLAU01000001.1"/>
</dbReference>
<feature type="domain" description="TonB-dependent receptor-like beta-barrel" evidence="6">
    <location>
        <begin position="420"/>
        <end position="866"/>
    </location>
</feature>
<keyword evidence="2 4" id="KW-0472">Membrane</keyword>
<dbReference type="SUPFAM" id="SSF56935">
    <property type="entry name" value="Porins"/>
    <property type="match status" value="1"/>
</dbReference>
<dbReference type="Gene3D" id="2.40.170.20">
    <property type="entry name" value="TonB-dependent receptor, beta-barrel domain"/>
    <property type="match status" value="1"/>
</dbReference>
<name>A0A2P8CHE8_9BACT</name>
<dbReference type="OrthoDB" id="9768470at2"/>
<dbReference type="InterPro" id="IPR008969">
    <property type="entry name" value="CarboxyPept-like_regulatory"/>
</dbReference>
<keyword evidence="11" id="KW-1185">Reference proteome</keyword>
<evidence type="ECO:0000256" key="3">
    <source>
        <dbReference type="ARBA" id="ARBA00023237"/>
    </source>
</evidence>
<comment type="similarity">
    <text evidence="4">Belongs to the TonB-dependent receptor family.</text>
</comment>
<comment type="caution">
    <text evidence="9">The sequence shown here is derived from an EMBL/GenBank/DDBJ whole genome shotgun (WGS) entry which is preliminary data.</text>
</comment>
<evidence type="ECO:0000256" key="1">
    <source>
        <dbReference type="ARBA" id="ARBA00004442"/>
    </source>
</evidence>
<gene>
    <name evidence="9" type="ORF">CLV93_102190</name>
    <name evidence="8" type="ORF">JCM18694_08240</name>
</gene>